<keyword evidence="1" id="KW-0472">Membrane</keyword>
<comment type="caution">
    <text evidence="2">The sequence shown here is derived from an EMBL/GenBank/DDBJ whole genome shotgun (WGS) entry which is preliminary data.</text>
</comment>
<feature type="transmembrane region" description="Helical" evidence="1">
    <location>
        <begin position="6"/>
        <end position="24"/>
    </location>
</feature>
<evidence type="ECO:0000313" key="3">
    <source>
        <dbReference type="Proteomes" id="UP001519460"/>
    </source>
</evidence>
<dbReference type="EMBL" id="JACVVK020000522">
    <property type="protein sequence ID" value="KAK7468112.1"/>
    <property type="molecule type" value="Genomic_DNA"/>
</dbReference>
<keyword evidence="1" id="KW-1133">Transmembrane helix</keyword>
<keyword evidence="3" id="KW-1185">Reference proteome</keyword>
<evidence type="ECO:0000256" key="1">
    <source>
        <dbReference type="SAM" id="Phobius"/>
    </source>
</evidence>
<organism evidence="2 3">
    <name type="scientific">Batillaria attramentaria</name>
    <dbReference type="NCBI Taxonomy" id="370345"/>
    <lineage>
        <taxon>Eukaryota</taxon>
        <taxon>Metazoa</taxon>
        <taxon>Spiralia</taxon>
        <taxon>Lophotrochozoa</taxon>
        <taxon>Mollusca</taxon>
        <taxon>Gastropoda</taxon>
        <taxon>Caenogastropoda</taxon>
        <taxon>Sorbeoconcha</taxon>
        <taxon>Cerithioidea</taxon>
        <taxon>Batillariidae</taxon>
        <taxon>Batillaria</taxon>
    </lineage>
</organism>
<protein>
    <submittedName>
        <fullName evidence="2">Uncharacterized protein</fullName>
    </submittedName>
</protein>
<evidence type="ECO:0000313" key="2">
    <source>
        <dbReference type="EMBL" id="KAK7468112.1"/>
    </source>
</evidence>
<name>A0ABD0JBA1_9CAEN</name>
<sequence length="120" mass="13116">MKEVFNTLGSCFCLVLVYVSLVFLQVGRIYTHELLGLELRSTLSPRWHTVLDFRSAEADDLSVLTQPGVGLFCAIGGQTDSAGWLLIFQCNGLGSPRGSHTVKCRGQCVVGHDTQLLCKD</sequence>
<dbReference type="Proteomes" id="UP001519460">
    <property type="component" value="Unassembled WGS sequence"/>
</dbReference>
<reference evidence="2 3" key="1">
    <citation type="journal article" date="2023" name="Sci. Data">
        <title>Genome assembly of the Korean intertidal mud-creeper Batillaria attramentaria.</title>
        <authorList>
            <person name="Patra A.K."/>
            <person name="Ho P.T."/>
            <person name="Jun S."/>
            <person name="Lee S.J."/>
            <person name="Kim Y."/>
            <person name="Won Y.J."/>
        </authorList>
    </citation>
    <scope>NUCLEOTIDE SEQUENCE [LARGE SCALE GENOMIC DNA]</scope>
    <source>
        <strain evidence="2">Wonlab-2016</strain>
    </source>
</reference>
<proteinExistence type="predicted"/>
<accession>A0ABD0JBA1</accession>
<dbReference type="AlphaFoldDB" id="A0ABD0JBA1"/>
<keyword evidence="1" id="KW-0812">Transmembrane</keyword>
<gene>
    <name evidence="2" type="ORF">BaRGS_00036627</name>
</gene>